<dbReference type="GO" id="GO:0030254">
    <property type="term" value="P:protein secretion by the type III secretion system"/>
    <property type="evidence" value="ECO:0007669"/>
    <property type="project" value="InterPro"/>
</dbReference>
<comment type="function">
    <text evidence="17">Probable catalytic subunit of a protein translocase for flagellum-specific export, or a proton translocase involved in local circuits at the flagellum. May be involved in a specialized protein export pathway that proceeds without signal peptide cleavage.</text>
</comment>
<dbReference type="GO" id="GO:0016887">
    <property type="term" value="F:ATP hydrolysis activity"/>
    <property type="evidence" value="ECO:0007669"/>
    <property type="project" value="InterPro"/>
</dbReference>
<reference evidence="19 20" key="1">
    <citation type="submission" date="2018-11" db="EMBL/GenBank/DDBJ databases">
        <title>Genome sequences of Brenneria nigrifluens and Brenneria rubrifaciens.</title>
        <authorList>
            <person name="Poret-Peterson A.T."/>
            <person name="McClean A.E."/>
            <person name="Kluepfel D.A."/>
        </authorList>
    </citation>
    <scope>NUCLEOTIDE SEQUENCE [LARGE SCALE GENOMIC DNA]</scope>
    <source>
        <strain evidence="19 20">6D370</strain>
    </source>
</reference>
<evidence type="ECO:0000259" key="18">
    <source>
        <dbReference type="SMART" id="SM00382"/>
    </source>
</evidence>
<dbReference type="InterPro" id="IPR020005">
    <property type="entry name" value="FliI_clade1"/>
</dbReference>
<comment type="catalytic activity">
    <reaction evidence="16">
        <text>ATP + H2O + cellular proteinSide 1 = ADP + phosphate + cellular proteinSide 2.</text>
        <dbReference type="EC" id="7.4.2.8"/>
    </reaction>
</comment>
<evidence type="ECO:0000256" key="8">
    <source>
        <dbReference type="ARBA" id="ARBA00022781"/>
    </source>
</evidence>
<keyword evidence="12" id="KW-1278">Translocase</keyword>
<dbReference type="InterPro" id="IPR003593">
    <property type="entry name" value="AAA+_ATPase"/>
</dbReference>
<dbReference type="KEGG" id="brb:EH207_06880"/>
<dbReference type="FunFam" id="3.40.50.12240:FF:000002">
    <property type="entry name" value="Flagellum-specific ATP synthase FliI"/>
    <property type="match status" value="1"/>
</dbReference>
<dbReference type="InterPro" id="IPR000194">
    <property type="entry name" value="ATPase_F1/V1/A1_a/bsu_nucl-bd"/>
</dbReference>
<evidence type="ECO:0000256" key="15">
    <source>
        <dbReference type="ARBA" id="ARBA00023310"/>
    </source>
</evidence>
<evidence type="ECO:0000256" key="7">
    <source>
        <dbReference type="ARBA" id="ARBA00022741"/>
    </source>
</evidence>
<dbReference type="InterPro" id="IPR005714">
    <property type="entry name" value="ATPase_T3SS_FliI/YscN"/>
</dbReference>
<dbReference type="InterPro" id="IPR027417">
    <property type="entry name" value="P-loop_NTPase"/>
</dbReference>
<dbReference type="InterPro" id="IPR040627">
    <property type="entry name" value="T3SS_ATPase_C"/>
</dbReference>
<keyword evidence="5" id="KW-0813">Transport</keyword>
<evidence type="ECO:0000256" key="17">
    <source>
        <dbReference type="ARBA" id="ARBA00037170"/>
    </source>
</evidence>
<dbReference type="RefSeq" id="WP_137715291.1">
    <property type="nucleotide sequence ID" value="NZ_CP034035.1"/>
</dbReference>
<evidence type="ECO:0000256" key="13">
    <source>
        <dbReference type="ARBA" id="ARBA00023065"/>
    </source>
</evidence>
<organism evidence="19 20">
    <name type="scientific">Brenneria rubrifaciens</name>
    <dbReference type="NCBI Taxonomy" id="55213"/>
    <lineage>
        <taxon>Bacteria</taxon>
        <taxon>Pseudomonadati</taxon>
        <taxon>Pseudomonadota</taxon>
        <taxon>Gammaproteobacteria</taxon>
        <taxon>Enterobacterales</taxon>
        <taxon>Pectobacteriaceae</taxon>
        <taxon>Brenneria</taxon>
    </lineage>
</organism>
<keyword evidence="7" id="KW-0547">Nucleotide-binding</keyword>
<dbReference type="AlphaFoldDB" id="A0A4V1FA96"/>
<evidence type="ECO:0000256" key="14">
    <source>
        <dbReference type="ARBA" id="ARBA00023225"/>
    </source>
</evidence>
<evidence type="ECO:0000256" key="6">
    <source>
        <dbReference type="ARBA" id="ARBA00022490"/>
    </source>
</evidence>
<comment type="similarity">
    <text evidence="2">Belongs to the ATPase alpha/beta chains family.</text>
</comment>
<comment type="subcellular location">
    <subcellularLocation>
        <location evidence="1">Cytoplasm</location>
    </subcellularLocation>
</comment>
<evidence type="ECO:0000313" key="19">
    <source>
        <dbReference type="EMBL" id="QCR10303.1"/>
    </source>
</evidence>
<dbReference type="GO" id="GO:0005737">
    <property type="term" value="C:cytoplasm"/>
    <property type="evidence" value="ECO:0007669"/>
    <property type="project" value="UniProtKB-SubCell"/>
</dbReference>
<evidence type="ECO:0000256" key="12">
    <source>
        <dbReference type="ARBA" id="ARBA00022967"/>
    </source>
</evidence>
<dbReference type="CDD" id="cd18114">
    <property type="entry name" value="ATP-synt_flagellum-secretory_path_III_C"/>
    <property type="match status" value="1"/>
</dbReference>
<dbReference type="PANTHER" id="PTHR15184:SF81">
    <property type="entry name" value="FLAGELLUM-SPECIFIC ATP SYNTHASE"/>
    <property type="match status" value="1"/>
</dbReference>
<dbReference type="Pfam" id="PF18269">
    <property type="entry name" value="T3SS_ATPase_C"/>
    <property type="match status" value="1"/>
</dbReference>
<dbReference type="GO" id="GO:0044780">
    <property type="term" value="P:bacterial-type flagellum assembly"/>
    <property type="evidence" value="ECO:0007669"/>
    <property type="project" value="InterPro"/>
</dbReference>
<dbReference type="NCBIfam" id="TIGR03496">
    <property type="entry name" value="FliI_clade1"/>
    <property type="match status" value="1"/>
</dbReference>
<dbReference type="EMBL" id="CP034035">
    <property type="protein sequence ID" value="QCR10303.1"/>
    <property type="molecule type" value="Genomic_DNA"/>
</dbReference>
<proteinExistence type="inferred from homology"/>
<keyword evidence="14" id="KW-1006">Bacterial flagellum protein export</keyword>
<keyword evidence="8" id="KW-0375">Hydrogen ion transport</keyword>
<dbReference type="CDD" id="cd18117">
    <property type="entry name" value="ATP-synt_flagellum-secretory_path_III_N"/>
    <property type="match status" value="1"/>
</dbReference>
<keyword evidence="6" id="KW-0963">Cytoplasm</keyword>
<evidence type="ECO:0000256" key="9">
    <source>
        <dbReference type="ARBA" id="ARBA00022795"/>
    </source>
</evidence>
<dbReference type="OrthoDB" id="9148544at2"/>
<protein>
    <recommendedName>
        <fullName evidence="4">Flagellum-specific ATP synthase</fullName>
        <ecNumber evidence="3">7.1.2.2</ecNumber>
    </recommendedName>
</protein>
<dbReference type="Proteomes" id="UP000299580">
    <property type="component" value="Chromosome"/>
</dbReference>
<sequence>MTTRLGCWLSSLDAFEKRIGDTPLIRRYGRLTRATGLVLEATGLHMPLGATCLIERQNGNQVEEVESEVVGFNGQKLFLMPMEEVEGIIPGARVYARLGQDSTTQAKQLPLGPELLGRVLDGAGRPLDGLPTPDTGYKAPLITAPFNPLQRTPIENVLDVGIRAINALLTVGRGQRMGLFAGSGVGKSVLLGMMARYTQADVIVVGLIGERGREVKDFIENILGTEGRARAVVIAAPADVSPLLRMQGAAYATRIAEDFRDRGHHVLLIMDSLTRYAMAQREIALAIGEPPATKGYPPSVFAKLPALVERAGNGIHGGGSITAFYTVLTEGDDQQDPIADSARAILDGHIVLSRQLAESGHYPAIDIEASISRAMTALIDEKHYAEVRQFKQLLSSYQRNRDLVSVGAYAAGSDPTLDRAIRLYPQLEAFLQQGMFEQSNYNEACQTLKTIFPQNE</sequence>
<accession>A0A4V1FA96</accession>
<feature type="domain" description="AAA+ ATPase" evidence="18">
    <location>
        <begin position="173"/>
        <end position="356"/>
    </location>
</feature>
<dbReference type="PROSITE" id="PS00152">
    <property type="entry name" value="ATPASE_ALPHA_BETA"/>
    <property type="match status" value="1"/>
</dbReference>
<dbReference type="GO" id="GO:0046933">
    <property type="term" value="F:proton-transporting ATP synthase activity, rotational mechanism"/>
    <property type="evidence" value="ECO:0007669"/>
    <property type="project" value="TreeGrafter"/>
</dbReference>
<evidence type="ECO:0000256" key="11">
    <source>
        <dbReference type="ARBA" id="ARBA00022927"/>
    </source>
</evidence>
<dbReference type="Gene3D" id="3.40.50.12240">
    <property type="match status" value="1"/>
</dbReference>
<dbReference type="EC" id="7.1.2.2" evidence="3"/>
<dbReference type="InterPro" id="IPR050053">
    <property type="entry name" value="ATPase_alpha/beta_chains"/>
</dbReference>
<dbReference type="GO" id="GO:0008564">
    <property type="term" value="F:protein-exporting ATPase activity"/>
    <property type="evidence" value="ECO:0007669"/>
    <property type="project" value="UniProtKB-EC"/>
</dbReference>
<evidence type="ECO:0000256" key="3">
    <source>
        <dbReference type="ARBA" id="ARBA00012473"/>
    </source>
</evidence>
<evidence type="ECO:0000256" key="10">
    <source>
        <dbReference type="ARBA" id="ARBA00022840"/>
    </source>
</evidence>
<dbReference type="GO" id="GO:0005524">
    <property type="term" value="F:ATP binding"/>
    <property type="evidence" value="ECO:0007669"/>
    <property type="project" value="UniProtKB-KW"/>
</dbReference>
<gene>
    <name evidence="19" type="primary">fliI</name>
    <name evidence="19" type="ORF">EH207_06880</name>
</gene>
<evidence type="ECO:0000256" key="2">
    <source>
        <dbReference type="ARBA" id="ARBA00008936"/>
    </source>
</evidence>
<keyword evidence="11" id="KW-0653">Protein transport</keyword>
<keyword evidence="15" id="KW-0066">ATP synthesis</keyword>
<evidence type="ECO:0000256" key="4">
    <source>
        <dbReference type="ARBA" id="ARBA00020580"/>
    </source>
</evidence>
<evidence type="ECO:0000256" key="1">
    <source>
        <dbReference type="ARBA" id="ARBA00004496"/>
    </source>
</evidence>
<evidence type="ECO:0000256" key="5">
    <source>
        <dbReference type="ARBA" id="ARBA00022448"/>
    </source>
</evidence>
<dbReference type="NCBIfam" id="TIGR01026">
    <property type="entry name" value="fliI_yscN"/>
    <property type="match status" value="1"/>
</dbReference>
<keyword evidence="10" id="KW-0067">ATP-binding</keyword>
<dbReference type="SUPFAM" id="SSF52540">
    <property type="entry name" value="P-loop containing nucleoside triphosphate hydrolases"/>
    <property type="match status" value="1"/>
</dbReference>
<keyword evidence="13" id="KW-0406">Ion transport</keyword>
<dbReference type="CDD" id="cd01136">
    <property type="entry name" value="ATPase_flagellum-secretory_path_III"/>
    <property type="match status" value="1"/>
</dbReference>
<name>A0A4V1FA96_9GAMM</name>
<keyword evidence="9" id="KW-1005">Bacterial flagellum biogenesis</keyword>
<keyword evidence="20" id="KW-1185">Reference proteome</keyword>
<dbReference type="GO" id="GO:0071973">
    <property type="term" value="P:bacterial-type flagellum-dependent cell motility"/>
    <property type="evidence" value="ECO:0007669"/>
    <property type="project" value="InterPro"/>
</dbReference>
<dbReference type="PANTHER" id="PTHR15184">
    <property type="entry name" value="ATP SYNTHASE"/>
    <property type="match status" value="1"/>
</dbReference>
<dbReference type="InterPro" id="IPR020003">
    <property type="entry name" value="ATPase_a/bsu_AS"/>
</dbReference>
<dbReference type="GO" id="GO:0030257">
    <property type="term" value="C:type III protein secretion system complex"/>
    <property type="evidence" value="ECO:0007669"/>
    <property type="project" value="InterPro"/>
</dbReference>
<evidence type="ECO:0000313" key="20">
    <source>
        <dbReference type="Proteomes" id="UP000299580"/>
    </source>
</evidence>
<dbReference type="SMART" id="SM00382">
    <property type="entry name" value="AAA"/>
    <property type="match status" value="1"/>
</dbReference>
<evidence type="ECO:0000256" key="16">
    <source>
        <dbReference type="ARBA" id="ARBA00034006"/>
    </source>
</evidence>
<dbReference type="Pfam" id="PF00006">
    <property type="entry name" value="ATP-synt_ab"/>
    <property type="match status" value="1"/>
</dbReference>